<dbReference type="Proteomes" id="UP000255328">
    <property type="component" value="Unassembled WGS sequence"/>
</dbReference>
<sequence length="257" mass="30526">MLNKDQFFKDFSIDTNYFNSTGLIWDDLIKIYDDYSLLVPQLEKEAEYIVSKLIDLPSVHSVRRRVKKPKHLIEKIIRKGKKYVDKGISIETYKEIVTDLIGIRVLHLFKDDWKDIHHEILGLWEIKETPQINIRRGDYNVIQLQENISTMNCEIIVRDHGYRSVHYLISIPVTKKNEILVEIQVRTVFEEAWSEIDHLMRYPYDIDNPIITEYLAIFNRIVGSADEMGTFIKNMKSHFSLNHNKNNNKRELDTKFK</sequence>
<dbReference type="RefSeq" id="WP_115269730.1">
    <property type="nucleotide sequence ID" value="NZ_CASFEE010000015.1"/>
</dbReference>
<dbReference type="OrthoDB" id="9789634at2"/>
<dbReference type="InterPro" id="IPR007685">
    <property type="entry name" value="RelA_SpoT"/>
</dbReference>
<feature type="domain" description="RelA/SpoT" evidence="1">
    <location>
        <begin position="64"/>
        <end position="208"/>
    </location>
</feature>
<gene>
    <name evidence="2" type="primary">ywaC</name>
    <name evidence="2" type="ORF">NCTC10723_00876</name>
</gene>
<dbReference type="CDD" id="cd05399">
    <property type="entry name" value="NT_Rel-Spo_like"/>
    <property type="match status" value="1"/>
</dbReference>
<accession>A0A377GWX6</accession>
<dbReference type="PANTHER" id="PTHR41773:SF1">
    <property type="entry name" value="RELA_SPOT DOMAIN-CONTAINING PROTEIN"/>
    <property type="match status" value="1"/>
</dbReference>
<name>A0A377GWX6_9FUSO</name>
<dbReference type="InterPro" id="IPR043519">
    <property type="entry name" value="NT_sf"/>
</dbReference>
<reference evidence="2 3" key="1">
    <citation type="submission" date="2018-06" db="EMBL/GenBank/DDBJ databases">
        <authorList>
            <consortium name="Pathogen Informatics"/>
            <person name="Doyle S."/>
        </authorList>
    </citation>
    <scope>NUCLEOTIDE SEQUENCE [LARGE SCALE GENOMIC DNA]</scope>
    <source>
        <strain evidence="2 3">NCTC10723</strain>
    </source>
</reference>
<dbReference type="Pfam" id="PF04607">
    <property type="entry name" value="RelA_SpoT"/>
    <property type="match status" value="1"/>
</dbReference>
<proteinExistence type="predicted"/>
<dbReference type="GO" id="GO:0008728">
    <property type="term" value="F:GTP diphosphokinase activity"/>
    <property type="evidence" value="ECO:0007669"/>
    <property type="project" value="UniProtKB-EC"/>
</dbReference>
<evidence type="ECO:0000313" key="2">
    <source>
        <dbReference type="EMBL" id="STO31426.1"/>
    </source>
</evidence>
<evidence type="ECO:0000259" key="1">
    <source>
        <dbReference type="SMART" id="SM00954"/>
    </source>
</evidence>
<dbReference type="PANTHER" id="PTHR41773">
    <property type="entry name" value="GTP PYROPHOSPHATASE-RELATED"/>
    <property type="match status" value="1"/>
</dbReference>
<dbReference type="SUPFAM" id="SSF81301">
    <property type="entry name" value="Nucleotidyltransferase"/>
    <property type="match status" value="1"/>
</dbReference>
<dbReference type="EMBL" id="UGGU01000003">
    <property type="protein sequence ID" value="STO31426.1"/>
    <property type="molecule type" value="Genomic_DNA"/>
</dbReference>
<keyword evidence="2" id="KW-0418">Kinase</keyword>
<dbReference type="EC" id="2.7.6.5" evidence="2"/>
<organism evidence="2 3">
    <name type="scientific">Fusobacterium necrogenes</name>
    <dbReference type="NCBI Taxonomy" id="858"/>
    <lineage>
        <taxon>Bacteria</taxon>
        <taxon>Fusobacteriati</taxon>
        <taxon>Fusobacteriota</taxon>
        <taxon>Fusobacteriia</taxon>
        <taxon>Fusobacteriales</taxon>
        <taxon>Fusobacteriaceae</taxon>
        <taxon>Fusobacterium</taxon>
    </lineage>
</organism>
<dbReference type="GO" id="GO:0016301">
    <property type="term" value="F:kinase activity"/>
    <property type="evidence" value="ECO:0007669"/>
    <property type="project" value="UniProtKB-KW"/>
</dbReference>
<evidence type="ECO:0000313" key="3">
    <source>
        <dbReference type="Proteomes" id="UP000255328"/>
    </source>
</evidence>
<protein>
    <submittedName>
        <fullName evidence="2">GTP pyrophosphokinase ywaC</fullName>
        <ecNumber evidence="2">2.7.6.5</ecNumber>
    </submittedName>
</protein>
<keyword evidence="2" id="KW-0808">Transferase</keyword>
<dbReference type="AlphaFoldDB" id="A0A377GWX6"/>
<keyword evidence="3" id="KW-1185">Reference proteome</keyword>
<dbReference type="SMART" id="SM00954">
    <property type="entry name" value="RelA_SpoT"/>
    <property type="match status" value="1"/>
</dbReference>
<dbReference type="GO" id="GO:0015969">
    <property type="term" value="P:guanosine tetraphosphate metabolic process"/>
    <property type="evidence" value="ECO:0007669"/>
    <property type="project" value="InterPro"/>
</dbReference>
<dbReference type="Gene3D" id="3.30.460.10">
    <property type="entry name" value="Beta Polymerase, domain 2"/>
    <property type="match status" value="1"/>
</dbReference>